<reference evidence="7 8" key="1">
    <citation type="submission" date="2019-03" db="EMBL/GenBank/DDBJ databases">
        <title>Genome sequence of Thiobacillaceae bacterium LSR1, a sulfur-oxidizing bacterium isolated from freshwater sediment.</title>
        <authorList>
            <person name="Li S."/>
        </authorList>
    </citation>
    <scope>NUCLEOTIDE SEQUENCE [LARGE SCALE GENOMIC DNA]</scope>
    <source>
        <strain evidence="7 8">LSR1</strain>
    </source>
</reference>
<feature type="transmembrane region" description="Helical" evidence="5">
    <location>
        <begin position="7"/>
        <end position="26"/>
    </location>
</feature>
<dbReference type="GO" id="GO:0015386">
    <property type="term" value="F:potassium:proton antiporter activity"/>
    <property type="evidence" value="ECO:0007669"/>
    <property type="project" value="TreeGrafter"/>
</dbReference>
<dbReference type="GO" id="GO:0005886">
    <property type="term" value="C:plasma membrane"/>
    <property type="evidence" value="ECO:0007669"/>
    <property type="project" value="TreeGrafter"/>
</dbReference>
<feature type="transmembrane region" description="Helical" evidence="5">
    <location>
        <begin position="74"/>
        <end position="93"/>
    </location>
</feature>
<dbReference type="EMBL" id="SJZB01000042">
    <property type="protein sequence ID" value="TCJ12790.1"/>
    <property type="molecule type" value="Genomic_DNA"/>
</dbReference>
<proteinExistence type="predicted"/>
<evidence type="ECO:0000256" key="1">
    <source>
        <dbReference type="ARBA" id="ARBA00004141"/>
    </source>
</evidence>
<dbReference type="InterPro" id="IPR004837">
    <property type="entry name" value="NaCa_Exmemb"/>
</dbReference>
<dbReference type="AlphaFoldDB" id="A0A4R1B5K1"/>
<feature type="transmembrane region" description="Helical" evidence="5">
    <location>
        <begin position="105"/>
        <end position="126"/>
    </location>
</feature>
<evidence type="ECO:0000313" key="7">
    <source>
        <dbReference type="EMBL" id="TCJ12790.1"/>
    </source>
</evidence>
<sequence length="360" mass="37233">MSGRNALAAEWPLVAAGAAGVAGFGLEHGALAAGGLFLWGLFFVLLAAIIGIAFRITHHAEVLALRLGEPYGTLILTLSAVSVEVVILVVMLFDSHSPTLARDTVYSAVMLDINGILGIAAILGGLQHGAQKYNLASANSYIAMLLVALGIGMFVPDFVPDAAWPTYSAFTVATMAVLYVAFLRLQTIEHRQFFEYGDVEPEAHDAGGSPNWLHAAVLIGAVAGVGVLSEVLSVLLGAGLKGSGLPMSLPAVVVALISASPELMAALRAARRDRMQTTVNIALGASLATVLLTLPVVEAIALATGQRIVMALTPVQAALLLVTLLSAMNNLHDGESNAIEGISHFALFAAFVALTLLGVA</sequence>
<evidence type="ECO:0000256" key="3">
    <source>
        <dbReference type="ARBA" id="ARBA00022989"/>
    </source>
</evidence>
<dbReference type="Proteomes" id="UP000295443">
    <property type="component" value="Unassembled WGS sequence"/>
</dbReference>
<comment type="subcellular location">
    <subcellularLocation>
        <location evidence="1">Membrane</location>
        <topology evidence="1">Multi-pass membrane protein</topology>
    </subcellularLocation>
</comment>
<dbReference type="InterPro" id="IPR052946">
    <property type="entry name" value="Alkaline_pH_Ca-Antiporter"/>
</dbReference>
<dbReference type="OrthoDB" id="9787814at2"/>
<keyword evidence="8" id="KW-1185">Reference proteome</keyword>
<feature type="domain" description="Sodium/calcium exchanger membrane region" evidence="6">
    <location>
        <begin position="216"/>
        <end position="356"/>
    </location>
</feature>
<dbReference type="PANTHER" id="PTHR37958">
    <property type="entry name" value="SODIUM-POTASSIUM/PROTON ANTIPORTER CHAA"/>
    <property type="match status" value="1"/>
</dbReference>
<evidence type="ECO:0000256" key="2">
    <source>
        <dbReference type="ARBA" id="ARBA00022692"/>
    </source>
</evidence>
<dbReference type="InterPro" id="IPR044880">
    <property type="entry name" value="NCX_ion-bd_dom_sf"/>
</dbReference>
<organism evidence="7 8">
    <name type="scientific">Parasulfuritortus cantonensis</name>
    <dbReference type="NCBI Taxonomy" id="2528202"/>
    <lineage>
        <taxon>Bacteria</taxon>
        <taxon>Pseudomonadati</taxon>
        <taxon>Pseudomonadota</taxon>
        <taxon>Betaproteobacteria</taxon>
        <taxon>Nitrosomonadales</taxon>
        <taxon>Thiobacillaceae</taxon>
        <taxon>Parasulfuritortus</taxon>
    </lineage>
</organism>
<feature type="transmembrane region" description="Helical" evidence="5">
    <location>
        <begin position="308"/>
        <end position="327"/>
    </location>
</feature>
<protein>
    <submittedName>
        <fullName evidence="7">Calcium:proton antiporter</fullName>
    </submittedName>
</protein>
<feature type="transmembrane region" description="Helical" evidence="5">
    <location>
        <begin position="212"/>
        <end position="236"/>
    </location>
</feature>
<feature type="transmembrane region" description="Helical" evidence="5">
    <location>
        <begin position="138"/>
        <end position="156"/>
    </location>
</feature>
<dbReference type="GO" id="GO:0015385">
    <property type="term" value="F:sodium:proton antiporter activity"/>
    <property type="evidence" value="ECO:0007669"/>
    <property type="project" value="TreeGrafter"/>
</dbReference>
<dbReference type="PANTHER" id="PTHR37958:SF1">
    <property type="entry name" value="SODIUM-POTASSIUM_PROTON ANTIPORTER CHAA"/>
    <property type="match status" value="1"/>
</dbReference>
<keyword evidence="4 5" id="KW-0472">Membrane</keyword>
<keyword evidence="2 5" id="KW-0812">Transmembrane</keyword>
<dbReference type="Gene3D" id="1.20.1420.30">
    <property type="entry name" value="NCX, central ion-binding region"/>
    <property type="match status" value="1"/>
</dbReference>
<feature type="transmembrane region" description="Helical" evidence="5">
    <location>
        <begin position="248"/>
        <end position="267"/>
    </location>
</feature>
<feature type="transmembrane region" description="Helical" evidence="5">
    <location>
        <begin position="339"/>
        <end position="359"/>
    </location>
</feature>
<evidence type="ECO:0000256" key="4">
    <source>
        <dbReference type="ARBA" id="ARBA00023136"/>
    </source>
</evidence>
<keyword evidence="3 5" id="KW-1133">Transmembrane helix</keyword>
<feature type="transmembrane region" description="Helical" evidence="5">
    <location>
        <begin position="162"/>
        <end position="182"/>
    </location>
</feature>
<accession>A0A4R1B5K1</accession>
<feature type="domain" description="Sodium/calcium exchanger membrane region" evidence="6">
    <location>
        <begin position="38"/>
        <end position="187"/>
    </location>
</feature>
<name>A0A4R1B5K1_9PROT</name>
<dbReference type="Pfam" id="PF01699">
    <property type="entry name" value="Na_Ca_ex"/>
    <property type="match status" value="2"/>
</dbReference>
<evidence type="ECO:0000313" key="8">
    <source>
        <dbReference type="Proteomes" id="UP000295443"/>
    </source>
</evidence>
<dbReference type="RefSeq" id="WP_131447578.1">
    <property type="nucleotide sequence ID" value="NZ_SJZB01000042.1"/>
</dbReference>
<feature type="transmembrane region" description="Helical" evidence="5">
    <location>
        <begin position="279"/>
        <end position="302"/>
    </location>
</feature>
<comment type="caution">
    <text evidence="7">The sequence shown here is derived from an EMBL/GenBank/DDBJ whole genome shotgun (WGS) entry which is preliminary data.</text>
</comment>
<evidence type="ECO:0000259" key="6">
    <source>
        <dbReference type="Pfam" id="PF01699"/>
    </source>
</evidence>
<gene>
    <name evidence="7" type="ORF">EZJ19_11150</name>
</gene>
<evidence type="ECO:0000256" key="5">
    <source>
        <dbReference type="SAM" id="Phobius"/>
    </source>
</evidence>
<feature type="transmembrane region" description="Helical" evidence="5">
    <location>
        <begin position="32"/>
        <end position="54"/>
    </location>
</feature>